<dbReference type="EMBL" id="VSRR010031426">
    <property type="protein sequence ID" value="MPC70603.1"/>
    <property type="molecule type" value="Genomic_DNA"/>
</dbReference>
<protein>
    <submittedName>
        <fullName evidence="1">Uncharacterized protein</fullName>
    </submittedName>
</protein>
<evidence type="ECO:0000313" key="2">
    <source>
        <dbReference type="Proteomes" id="UP000324222"/>
    </source>
</evidence>
<comment type="caution">
    <text evidence="1">The sequence shown here is derived from an EMBL/GenBank/DDBJ whole genome shotgun (WGS) entry which is preliminary data.</text>
</comment>
<accession>A0A5B7HKA6</accession>
<keyword evidence="2" id="KW-1185">Reference proteome</keyword>
<dbReference type="Proteomes" id="UP000324222">
    <property type="component" value="Unassembled WGS sequence"/>
</dbReference>
<evidence type="ECO:0000313" key="1">
    <source>
        <dbReference type="EMBL" id="MPC70603.1"/>
    </source>
</evidence>
<dbReference type="AlphaFoldDB" id="A0A5B7HKA6"/>
<gene>
    <name evidence="1" type="ORF">E2C01_064857</name>
</gene>
<name>A0A5B7HKA6_PORTR</name>
<proteinExistence type="predicted"/>
<reference evidence="1 2" key="1">
    <citation type="submission" date="2019-05" db="EMBL/GenBank/DDBJ databases">
        <title>Another draft genome of Portunus trituberculatus and its Hox gene families provides insights of decapod evolution.</title>
        <authorList>
            <person name="Jeong J.-H."/>
            <person name="Song I."/>
            <person name="Kim S."/>
            <person name="Choi T."/>
            <person name="Kim D."/>
            <person name="Ryu S."/>
            <person name="Kim W."/>
        </authorList>
    </citation>
    <scope>NUCLEOTIDE SEQUENCE [LARGE SCALE GENOMIC DNA]</scope>
    <source>
        <tissue evidence="1">Muscle</tissue>
    </source>
</reference>
<organism evidence="1 2">
    <name type="scientific">Portunus trituberculatus</name>
    <name type="common">Swimming crab</name>
    <name type="synonym">Neptunus trituberculatus</name>
    <dbReference type="NCBI Taxonomy" id="210409"/>
    <lineage>
        <taxon>Eukaryota</taxon>
        <taxon>Metazoa</taxon>
        <taxon>Ecdysozoa</taxon>
        <taxon>Arthropoda</taxon>
        <taxon>Crustacea</taxon>
        <taxon>Multicrustacea</taxon>
        <taxon>Malacostraca</taxon>
        <taxon>Eumalacostraca</taxon>
        <taxon>Eucarida</taxon>
        <taxon>Decapoda</taxon>
        <taxon>Pleocyemata</taxon>
        <taxon>Brachyura</taxon>
        <taxon>Eubrachyura</taxon>
        <taxon>Portunoidea</taxon>
        <taxon>Portunidae</taxon>
        <taxon>Portuninae</taxon>
        <taxon>Portunus</taxon>
    </lineage>
</organism>
<sequence length="201" mass="22433">MTVAVAAPTLKSIHPSIQRNLCLGYQANAGQEDSVALRKADEAESRGNCIGWAWVNPGAHPVSRYQIHQVVEGERQKAVTPLHQGRVRRQTPASSIETRPVKHPHLTPLLTSLPYRQDSRLPACSHWSYVIHFTVESLKLLCRNFTWCPDPGAYRLTRRSSYCCGEMSEELKQLVGVRAVAKGWLVRSAKALIRALETGEV</sequence>